<feature type="transmembrane region" description="Helical" evidence="2">
    <location>
        <begin position="171"/>
        <end position="194"/>
    </location>
</feature>
<proteinExistence type="predicted"/>
<gene>
    <name evidence="3" type="ORF">IAC57_04135</name>
</gene>
<organism evidence="3 4">
    <name type="scientific">Candidatus Scatosoma pullistercoris</name>
    <dbReference type="NCBI Taxonomy" id="2840934"/>
    <lineage>
        <taxon>Bacteria</taxon>
        <taxon>Bacillati</taxon>
        <taxon>Bacillota</taxon>
        <taxon>Clostridia</taxon>
        <taxon>Candidatus Scatosoma</taxon>
    </lineage>
</organism>
<feature type="transmembrane region" description="Helical" evidence="2">
    <location>
        <begin position="200"/>
        <end position="218"/>
    </location>
</feature>
<feature type="transmembrane region" description="Helical" evidence="2">
    <location>
        <begin position="338"/>
        <end position="358"/>
    </location>
</feature>
<feature type="transmembrane region" description="Helical" evidence="2">
    <location>
        <begin position="47"/>
        <end position="69"/>
    </location>
</feature>
<reference evidence="3" key="1">
    <citation type="submission" date="2020-10" db="EMBL/GenBank/DDBJ databases">
        <authorList>
            <person name="Gilroy R."/>
        </authorList>
    </citation>
    <scope>NUCLEOTIDE SEQUENCE</scope>
    <source>
        <strain evidence="3">11687</strain>
    </source>
</reference>
<keyword evidence="2" id="KW-0472">Membrane</keyword>
<feature type="transmembrane region" description="Helical" evidence="2">
    <location>
        <begin position="230"/>
        <end position="255"/>
    </location>
</feature>
<dbReference type="AlphaFoldDB" id="A0A9D1MF66"/>
<dbReference type="Proteomes" id="UP000824081">
    <property type="component" value="Unassembled WGS sequence"/>
</dbReference>
<evidence type="ECO:0000256" key="2">
    <source>
        <dbReference type="SAM" id="Phobius"/>
    </source>
</evidence>
<protein>
    <submittedName>
        <fullName evidence="3">Uncharacterized protein</fullName>
    </submittedName>
</protein>
<evidence type="ECO:0000256" key="1">
    <source>
        <dbReference type="SAM" id="MobiDB-lite"/>
    </source>
</evidence>
<feature type="region of interest" description="Disordered" evidence="1">
    <location>
        <begin position="373"/>
        <end position="401"/>
    </location>
</feature>
<feature type="transmembrane region" description="Helical" evidence="2">
    <location>
        <begin position="138"/>
        <end position="159"/>
    </location>
</feature>
<sequence length="538" mass="58305">MSNTSTNYAELNVTNDDMKEMLAEGSSQPAAEKTAPAKKKKNVGYRILALILMIAPIVCFCLVKLNVIISTTAGYAVYSGSTLLDAFLALFKTDGLKEFYEKAAGTVTGAASAGFDTYKIFGIPVLSGAGSVGKVMGLLLYAMPAAIVVTLVMALIAVFSGKAAPAMARAIAFVNFWVYGVYALCLLTVTLYYANLETTFDIVALAIAGACFLIYLVLSFIKAGKHTWMTLLLFLLTAAFAGAMIYGTVAAAEGIAALLANAEDSLISGVTKGDFYRYAIIAALGVSVLAVVVSSMRLCTKKGYGFDLFRYIVHFLVAGALLYFVFAEGDLKDMQLYVIIAAAIALVQIILVCIVISAKKAAKKKAVKEKVSETTEAVAEQPAEEKVTAETTETTETEEPEQTGVYVEAVRYDVNTQEPAREAEPLTAAEATQAPVYNYNFTTQTEAQPAGPAATADYDFYNSRSFDPFIASLNATEREQFTEIFILKYKGETKNLPDYQVGGDNTEFFRKVFIYLGQYRDRIPDSLLGKMYQFAIRK</sequence>
<name>A0A9D1MF66_9FIRM</name>
<evidence type="ECO:0000313" key="3">
    <source>
        <dbReference type="EMBL" id="HIU59275.1"/>
    </source>
</evidence>
<keyword evidence="2" id="KW-0812">Transmembrane</keyword>
<feature type="transmembrane region" description="Helical" evidence="2">
    <location>
        <begin position="308"/>
        <end position="326"/>
    </location>
</feature>
<reference evidence="3" key="2">
    <citation type="journal article" date="2021" name="PeerJ">
        <title>Extensive microbial diversity within the chicken gut microbiome revealed by metagenomics and culture.</title>
        <authorList>
            <person name="Gilroy R."/>
            <person name="Ravi A."/>
            <person name="Getino M."/>
            <person name="Pursley I."/>
            <person name="Horton D.L."/>
            <person name="Alikhan N.F."/>
            <person name="Baker D."/>
            <person name="Gharbi K."/>
            <person name="Hall N."/>
            <person name="Watson M."/>
            <person name="Adriaenssens E.M."/>
            <person name="Foster-Nyarko E."/>
            <person name="Jarju S."/>
            <person name="Secka A."/>
            <person name="Antonio M."/>
            <person name="Oren A."/>
            <person name="Chaudhuri R.R."/>
            <person name="La Ragione R."/>
            <person name="Hildebrand F."/>
            <person name="Pallen M.J."/>
        </authorList>
    </citation>
    <scope>NUCLEOTIDE SEQUENCE</scope>
    <source>
        <strain evidence="3">11687</strain>
    </source>
</reference>
<evidence type="ECO:0000313" key="4">
    <source>
        <dbReference type="Proteomes" id="UP000824081"/>
    </source>
</evidence>
<accession>A0A9D1MF66</accession>
<keyword evidence="2" id="KW-1133">Transmembrane helix</keyword>
<dbReference type="EMBL" id="DVMZ01000108">
    <property type="protein sequence ID" value="HIU59275.1"/>
    <property type="molecule type" value="Genomic_DNA"/>
</dbReference>
<feature type="transmembrane region" description="Helical" evidence="2">
    <location>
        <begin position="275"/>
        <end position="296"/>
    </location>
</feature>
<comment type="caution">
    <text evidence="3">The sequence shown here is derived from an EMBL/GenBank/DDBJ whole genome shotgun (WGS) entry which is preliminary data.</text>
</comment>